<accession>A0A252F2J7</accession>
<comment type="caution">
    <text evidence="1">The sequence shown here is derived from an EMBL/GenBank/DDBJ whole genome shotgun (WGS) entry which is preliminary data.</text>
</comment>
<name>A0A252F2J7_9FIRM</name>
<proteinExistence type="predicted"/>
<reference evidence="1 2" key="1">
    <citation type="submission" date="2017-05" db="EMBL/GenBank/DDBJ databases">
        <title>Butyricicoccus porcorum sp. nov. a butyrate-producing bacterium from the swine intestinal tract.</title>
        <authorList>
            <person name="Trachsel J."/>
            <person name="Humphrey S."/>
            <person name="Allen H.K."/>
        </authorList>
    </citation>
    <scope>NUCLEOTIDE SEQUENCE [LARGE SCALE GENOMIC DNA]</scope>
    <source>
        <strain evidence="1">BB10</strain>
    </source>
</reference>
<sequence length="70" mass="8559">MGTLWDLAQEYRANQLPIERRLEDLRTELAQTTSLEASRRLRHRINVLEKMLADSRRYVFEMEHYYDTEE</sequence>
<evidence type="ECO:0000313" key="1">
    <source>
        <dbReference type="EMBL" id="OUM20013.1"/>
    </source>
</evidence>
<dbReference type="RefSeq" id="WP_087020656.1">
    <property type="nucleotide sequence ID" value="NZ_NHOC01000008.1"/>
</dbReference>
<dbReference type="AlphaFoldDB" id="A0A252F2J7"/>
<dbReference type="EMBL" id="NHOC01000008">
    <property type="protein sequence ID" value="OUM20013.1"/>
    <property type="molecule type" value="Genomic_DNA"/>
</dbReference>
<keyword evidence="2" id="KW-1185">Reference proteome</keyword>
<organism evidence="1 2">
    <name type="scientific">Butyricicoccus porcorum</name>
    <dbReference type="NCBI Taxonomy" id="1945634"/>
    <lineage>
        <taxon>Bacteria</taxon>
        <taxon>Bacillati</taxon>
        <taxon>Bacillota</taxon>
        <taxon>Clostridia</taxon>
        <taxon>Eubacteriales</taxon>
        <taxon>Butyricicoccaceae</taxon>
        <taxon>Butyricicoccus</taxon>
    </lineage>
</organism>
<dbReference type="Proteomes" id="UP000194903">
    <property type="component" value="Unassembled WGS sequence"/>
</dbReference>
<gene>
    <name evidence="1" type="ORF">CBW42_09730</name>
</gene>
<protein>
    <submittedName>
        <fullName evidence="1">Uncharacterized protein</fullName>
    </submittedName>
</protein>
<evidence type="ECO:0000313" key="2">
    <source>
        <dbReference type="Proteomes" id="UP000194903"/>
    </source>
</evidence>